<evidence type="ECO:0000256" key="1">
    <source>
        <dbReference type="SAM" id="MobiDB-lite"/>
    </source>
</evidence>
<reference evidence="2 3" key="1">
    <citation type="submission" date="2019-03" db="EMBL/GenBank/DDBJ databases">
        <title>Genomic Encyclopedia of Type Strains, Phase IV (KMG-IV): sequencing the most valuable type-strain genomes for metagenomic binning, comparative biology and taxonomic classification.</title>
        <authorList>
            <person name="Goeker M."/>
        </authorList>
    </citation>
    <scope>NUCLEOTIDE SEQUENCE [LARGE SCALE GENOMIC DNA]</scope>
    <source>
        <strain evidence="2 3">DSM 102969</strain>
    </source>
</reference>
<evidence type="ECO:0008006" key="4">
    <source>
        <dbReference type="Google" id="ProtNLM"/>
    </source>
</evidence>
<dbReference type="RefSeq" id="WP_126541531.1">
    <property type="nucleotide sequence ID" value="NZ_BSPM01000008.1"/>
</dbReference>
<dbReference type="Proteomes" id="UP000294547">
    <property type="component" value="Unassembled WGS sequence"/>
</dbReference>
<gene>
    <name evidence="2" type="ORF">EDD54_1650</name>
</gene>
<accession>A0A4R6RM46</accession>
<organism evidence="2 3">
    <name type="scientific">Oharaeibacter diazotrophicus</name>
    <dbReference type="NCBI Taxonomy" id="1920512"/>
    <lineage>
        <taxon>Bacteria</taxon>
        <taxon>Pseudomonadati</taxon>
        <taxon>Pseudomonadota</taxon>
        <taxon>Alphaproteobacteria</taxon>
        <taxon>Hyphomicrobiales</taxon>
        <taxon>Pleomorphomonadaceae</taxon>
        <taxon>Oharaeibacter</taxon>
    </lineage>
</organism>
<dbReference type="AlphaFoldDB" id="A0A4R6RM46"/>
<proteinExistence type="predicted"/>
<sequence>MPATARDILRVWVAILAAWALVVQAVVPAAAAPLPSDLRAICAAAMTGAAPAGHLPAGTAHDDCCTLSVPPTALPPDAPPRPVVAARGWIHLDVPSAPAGVRGAETPETAPLVPRGPPVAA</sequence>
<dbReference type="EMBL" id="SNXY01000006">
    <property type="protein sequence ID" value="TDP87751.1"/>
    <property type="molecule type" value="Genomic_DNA"/>
</dbReference>
<keyword evidence="3" id="KW-1185">Reference proteome</keyword>
<feature type="region of interest" description="Disordered" evidence="1">
    <location>
        <begin position="97"/>
        <end position="121"/>
    </location>
</feature>
<evidence type="ECO:0000313" key="2">
    <source>
        <dbReference type="EMBL" id="TDP87751.1"/>
    </source>
</evidence>
<name>A0A4R6RM46_9HYPH</name>
<evidence type="ECO:0000313" key="3">
    <source>
        <dbReference type="Proteomes" id="UP000294547"/>
    </source>
</evidence>
<protein>
    <recommendedName>
        <fullName evidence="4">DUF2946 family protein</fullName>
    </recommendedName>
</protein>
<comment type="caution">
    <text evidence="2">The sequence shown here is derived from an EMBL/GenBank/DDBJ whole genome shotgun (WGS) entry which is preliminary data.</text>
</comment>